<evidence type="ECO:0000259" key="1">
    <source>
        <dbReference type="PROSITE" id="PS50994"/>
    </source>
</evidence>
<dbReference type="Gene3D" id="3.30.420.10">
    <property type="entry name" value="Ribonuclease H-like superfamily/Ribonuclease H"/>
    <property type="match status" value="1"/>
</dbReference>
<dbReference type="PANTHER" id="PTHR37984:SF15">
    <property type="entry name" value="INTEGRASE CATALYTIC DOMAIN-CONTAINING PROTEIN"/>
    <property type="match status" value="1"/>
</dbReference>
<dbReference type="InterPro" id="IPR050951">
    <property type="entry name" value="Retrovirus_Pol_polyprotein"/>
</dbReference>
<dbReference type="Proteomes" id="UP000230750">
    <property type="component" value="Unassembled WGS sequence"/>
</dbReference>
<dbReference type="Pfam" id="PF00665">
    <property type="entry name" value="rve"/>
    <property type="match status" value="1"/>
</dbReference>
<name>A0A2G8KYN4_STIJA</name>
<dbReference type="SUPFAM" id="SSF53098">
    <property type="entry name" value="Ribonuclease H-like"/>
    <property type="match status" value="1"/>
</dbReference>
<dbReference type="GO" id="GO:0015074">
    <property type="term" value="P:DNA integration"/>
    <property type="evidence" value="ECO:0007669"/>
    <property type="project" value="InterPro"/>
</dbReference>
<sequence length="182" mass="20985">MCGTEESSTPAAPLKTIKTTRPLELCCMDFLSLEEDKFGYKSILVVTDHFTRYAQAFPTKNQKAITVARILWEKYFVHYGLPERLHTDQGRDFESKIIQELTRLLGVKKSRTSPYHPQGDPQPERFNRTLLNMLGTLEADQKEKWSQHLAVLVHAYNCSTNDSTGFSPYMLMFGREANYRLT</sequence>
<evidence type="ECO:0000313" key="3">
    <source>
        <dbReference type="Proteomes" id="UP000230750"/>
    </source>
</evidence>
<comment type="caution">
    <text evidence="2">The sequence shown here is derived from an EMBL/GenBank/DDBJ whole genome shotgun (WGS) entry which is preliminary data.</text>
</comment>
<dbReference type="FunFam" id="3.30.420.10:FF:000269">
    <property type="entry name" value="Uncharacterized protein"/>
    <property type="match status" value="1"/>
</dbReference>
<dbReference type="InterPro" id="IPR012337">
    <property type="entry name" value="RNaseH-like_sf"/>
</dbReference>
<protein>
    <recommendedName>
        <fullName evidence="1">Integrase catalytic domain-containing protein</fullName>
    </recommendedName>
</protein>
<feature type="domain" description="Integrase catalytic" evidence="1">
    <location>
        <begin position="18"/>
        <end position="176"/>
    </location>
</feature>
<keyword evidence="3" id="KW-1185">Reference proteome</keyword>
<dbReference type="InterPro" id="IPR036397">
    <property type="entry name" value="RNaseH_sf"/>
</dbReference>
<dbReference type="PANTHER" id="PTHR37984">
    <property type="entry name" value="PROTEIN CBG26694"/>
    <property type="match status" value="1"/>
</dbReference>
<dbReference type="GO" id="GO:0003676">
    <property type="term" value="F:nucleic acid binding"/>
    <property type="evidence" value="ECO:0007669"/>
    <property type="project" value="InterPro"/>
</dbReference>
<organism evidence="2 3">
    <name type="scientific">Stichopus japonicus</name>
    <name type="common">Sea cucumber</name>
    <dbReference type="NCBI Taxonomy" id="307972"/>
    <lineage>
        <taxon>Eukaryota</taxon>
        <taxon>Metazoa</taxon>
        <taxon>Echinodermata</taxon>
        <taxon>Eleutherozoa</taxon>
        <taxon>Echinozoa</taxon>
        <taxon>Holothuroidea</taxon>
        <taxon>Aspidochirotacea</taxon>
        <taxon>Aspidochirotida</taxon>
        <taxon>Stichopodidae</taxon>
        <taxon>Apostichopus</taxon>
    </lineage>
</organism>
<accession>A0A2G8KYN4</accession>
<dbReference type="EMBL" id="MRZV01000305">
    <property type="protein sequence ID" value="PIK53020.1"/>
    <property type="molecule type" value="Genomic_DNA"/>
</dbReference>
<evidence type="ECO:0000313" key="2">
    <source>
        <dbReference type="EMBL" id="PIK53020.1"/>
    </source>
</evidence>
<dbReference type="PROSITE" id="PS50994">
    <property type="entry name" value="INTEGRASE"/>
    <property type="match status" value="1"/>
</dbReference>
<dbReference type="AlphaFoldDB" id="A0A2G8KYN4"/>
<dbReference type="InterPro" id="IPR001584">
    <property type="entry name" value="Integrase_cat-core"/>
</dbReference>
<dbReference type="OrthoDB" id="10062030at2759"/>
<reference evidence="2 3" key="1">
    <citation type="journal article" date="2017" name="PLoS Biol.">
        <title>The sea cucumber genome provides insights into morphological evolution and visceral regeneration.</title>
        <authorList>
            <person name="Zhang X."/>
            <person name="Sun L."/>
            <person name="Yuan J."/>
            <person name="Sun Y."/>
            <person name="Gao Y."/>
            <person name="Zhang L."/>
            <person name="Li S."/>
            <person name="Dai H."/>
            <person name="Hamel J.F."/>
            <person name="Liu C."/>
            <person name="Yu Y."/>
            <person name="Liu S."/>
            <person name="Lin W."/>
            <person name="Guo K."/>
            <person name="Jin S."/>
            <person name="Xu P."/>
            <person name="Storey K.B."/>
            <person name="Huan P."/>
            <person name="Zhang T."/>
            <person name="Zhou Y."/>
            <person name="Zhang J."/>
            <person name="Lin C."/>
            <person name="Li X."/>
            <person name="Xing L."/>
            <person name="Huo D."/>
            <person name="Sun M."/>
            <person name="Wang L."/>
            <person name="Mercier A."/>
            <person name="Li F."/>
            <person name="Yang H."/>
            <person name="Xiang J."/>
        </authorList>
    </citation>
    <scope>NUCLEOTIDE SEQUENCE [LARGE SCALE GENOMIC DNA]</scope>
    <source>
        <strain evidence="2">Shaxun</strain>
        <tissue evidence="2">Muscle</tissue>
    </source>
</reference>
<proteinExistence type="predicted"/>
<gene>
    <name evidence="2" type="ORF">BSL78_10081</name>
</gene>